<evidence type="ECO:0000313" key="1">
    <source>
        <dbReference type="EMBL" id="KRY24562.1"/>
    </source>
</evidence>
<gene>
    <name evidence="1" type="ORF">T01_6824</name>
</gene>
<organism evidence="1 2">
    <name type="scientific">Trichinella spiralis</name>
    <name type="common">Trichina worm</name>
    <dbReference type="NCBI Taxonomy" id="6334"/>
    <lineage>
        <taxon>Eukaryota</taxon>
        <taxon>Metazoa</taxon>
        <taxon>Ecdysozoa</taxon>
        <taxon>Nematoda</taxon>
        <taxon>Enoplea</taxon>
        <taxon>Dorylaimia</taxon>
        <taxon>Trichinellida</taxon>
        <taxon>Trichinellidae</taxon>
        <taxon>Trichinella</taxon>
    </lineage>
</organism>
<sequence>METFKKMATNSSKLMSLTYHGVQRKNVQNSSAEMMQSVIGDVQYT</sequence>
<name>A0A0V1AIA4_TRISP</name>
<accession>A0A0V1AIA4</accession>
<dbReference type="InParanoid" id="A0A0V1AIA4"/>
<dbReference type="Proteomes" id="UP000054776">
    <property type="component" value="Unassembled WGS sequence"/>
</dbReference>
<evidence type="ECO:0000313" key="2">
    <source>
        <dbReference type="Proteomes" id="UP000054776"/>
    </source>
</evidence>
<keyword evidence="2" id="KW-1185">Reference proteome</keyword>
<dbReference type="EMBL" id="JYDH01001624">
    <property type="protein sequence ID" value="KRY24562.1"/>
    <property type="molecule type" value="Genomic_DNA"/>
</dbReference>
<dbReference type="AlphaFoldDB" id="A0A0V1AIA4"/>
<reference evidence="1 2" key="1">
    <citation type="submission" date="2015-01" db="EMBL/GenBank/DDBJ databases">
        <title>Evolution of Trichinella species and genotypes.</title>
        <authorList>
            <person name="Korhonen P.K."/>
            <person name="Edoardo P."/>
            <person name="Giuseppe L.R."/>
            <person name="Gasser R.B."/>
        </authorList>
    </citation>
    <scope>NUCLEOTIDE SEQUENCE [LARGE SCALE GENOMIC DNA]</scope>
    <source>
        <strain evidence="1">ISS3</strain>
    </source>
</reference>
<comment type="caution">
    <text evidence="1">The sequence shown here is derived from an EMBL/GenBank/DDBJ whole genome shotgun (WGS) entry which is preliminary data.</text>
</comment>
<protein>
    <submittedName>
        <fullName evidence="1">Uncharacterized protein</fullName>
    </submittedName>
</protein>
<proteinExistence type="predicted"/>